<protein>
    <recommendedName>
        <fullName evidence="4">Probable multidrug resistance protein NorM</fullName>
    </recommendedName>
    <alternativeName>
        <fullName evidence="12">Multidrug-efflux transporter</fullName>
    </alternativeName>
</protein>
<feature type="transmembrane region" description="Helical" evidence="13">
    <location>
        <begin position="90"/>
        <end position="114"/>
    </location>
</feature>
<evidence type="ECO:0000256" key="2">
    <source>
        <dbReference type="ARBA" id="ARBA00004651"/>
    </source>
</evidence>
<evidence type="ECO:0000313" key="14">
    <source>
        <dbReference type="EMBL" id="AGK98890.1"/>
    </source>
</evidence>
<dbReference type="HOGENOM" id="CLU_012893_5_3_9"/>
<name>R4KH01_CLOPA</name>
<keyword evidence="15" id="KW-1185">Reference proteome</keyword>
<evidence type="ECO:0000256" key="1">
    <source>
        <dbReference type="ARBA" id="ARBA00003408"/>
    </source>
</evidence>
<feature type="transmembrane region" description="Helical" evidence="13">
    <location>
        <begin position="134"/>
        <end position="156"/>
    </location>
</feature>
<dbReference type="KEGG" id="cpas:Clopa_4159"/>
<dbReference type="NCBIfam" id="TIGR00797">
    <property type="entry name" value="matE"/>
    <property type="match status" value="1"/>
</dbReference>
<comment type="subcellular location">
    <subcellularLocation>
        <location evidence="2">Cell membrane</location>
        <topology evidence="2">Multi-pass membrane protein</topology>
    </subcellularLocation>
</comment>
<evidence type="ECO:0000256" key="3">
    <source>
        <dbReference type="ARBA" id="ARBA00010199"/>
    </source>
</evidence>
<dbReference type="InterPro" id="IPR002528">
    <property type="entry name" value="MATE_fam"/>
</dbReference>
<keyword evidence="6" id="KW-0050">Antiport</keyword>
<feature type="transmembrane region" description="Helical" evidence="13">
    <location>
        <begin position="395"/>
        <end position="416"/>
    </location>
</feature>
<evidence type="ECO:0000256" key="12">
    <source>
        <dbReference type="ARBA" id="ARBA00031636"/>
    </source>
</evidence>
<keyword evidence="7" id="KW-1003">Cell membrane</keyword>
<feature type="transmembrane region" description="Helical" evidence="13">
    <location>
        <begin position="422"/>
        <end position="443"/>
    </location>
</feature>
<feature type="transmembrane region" description="Helical" evidence="13">
    <location>
        <begin position="359"/>
        <end position="379"/>
    </location>
</feature>
<feature type="transmembrane region" description="Helical" evidence="13">
    <location>
        <begin position="21"/>
        <end position="39"/>
    </location>
</feature>
<keyword evidence="9 13" id="KW-1133">Transmembrane helix</keyword>
<evidence type="ECO:0000313" key="15">
    <source>
        <dbReference type="Proteomes" id="UP000013523"/>
    </source>
</evidence>
<dbReference type="GO" id="GO:0015297">
    <property type="term" value="F:antiporter activity"/>
    <property type="evidence" value="ECO:0007669"/>
    <property type="project" value="UniProtKB-KW"/>
</dbReference>
<evidence type="ECO:0000256" key="5">
    <source>
        <dbReference type="ARBA" id="ARBA00022448"/>
    </source>
</evidence>
<evidence type="ECO:0000256" key="8">
    <source>
        <dbReference type="ARBA" id="ARBA00022692"/>
    </source>
</evidence>
<keyword evidence="10" id="KW-0406">Ion transport</keyword>
<gene>
    <name evidence="14" type="ORF">Clopa_4159</name>
</gene>
<evidence type="ECO:0000256" key="11">
    <source>
        <dbReference type="ARBA" id="ARBA00023136"/>
    </source>
</evidence>
<comment type="function">
    <text evidence="1">Multidrug efflux pump.</text>
</comment>
<dbReference type="RefSeq" id="WP_015617165.1">
    <property type="nucleotide sequence ID" value="NC_021182.1"/>
</dbReference>
<evidence type="ECO:0000256" key="4">
    <source>
        <dbReference type="ARBA" id="ARBA00020268"/>
    </source>
</evidence>
<dbReference type="PATRIC" id="fig|86416.3.peg.4163"/>
<comment type="similarity">
    <text evidence="3">Belongs to the multi antimicrobial extrusion (MATE) (TC 2.A.66.1) family.</text>
</comment>
<dbReference type="InterPro" id="IPR048279">
    <property type="entry name" value="MdtK-like"/>
</dbReference>
<dbReference type="STRING" id="86416.Clopa_4159"/>
<feature type="transmembrane region" description="Helical" evidence="13">
    <location>
        <begin position="289"/>
        <end position="309"/>
    </location>
</feature>
<dbReference type="PIRSF" id="PIRSF006603">
    <property type="entry name" value="DinF"/>
    <property type="match status" value="1"/>
</dbReference>
<keyword evidence="5" id="KW-0813">Transport</keyword>
<dbReference type="GO" id="GO:0042910">
    <property type="term" value="F:xenobiotic transmembrane transporter activity"/>
    <property type="evidence" value="ECO:0007669"/>
    <property type="project" value="InterPro"/>
</dbReference>
<organism evidence="14 15">
    <name type="scientific">Clostridium pasteurianum BC1</name>
    <dbReference type="NCBI Taxonomy" id="86416"/>
    <lineage>
        <taxon>Bacteria</taxon>
        <taxon>Bacillati</taxon>
        <taxon>Bacillota</taxon>
        <taxon>Clostridia</taxon>
        <taxon>Eubacteriales</taxon>
        <taxon>Clostridiaceae</taxon>
        <taxon>Clostridium</taxon>
    </lineage>
</organism>
<feature type="transmembrane region" description="Helical" evidence="13">
    <location>
        <begin position="330"/>
        <end position="353"/>
    </location>
</feature>
<evidence type="ECO:0000256" key="13">
    <source>
        <dbReference type="SAM" id="Phobius"/>
    </source>
</evidence>
<dbReference type="AlphaFoldDB" id="R4KH01"/>
<feature type="transmembrane region" description="Helical" evidence="13">
    <location>
        <begin position="259"/>
        <end position="283"/>
    </location>
</feature>
<keyword evidence="8 13" id="KW-0812">Transmembrane</keyword>
<dbReference type="OrthoDB" id="62420at2"/>
<evidence type="ECO:0000256" key="6">
    <source>
        <dbReference type="ARBA" id="ARBA00022449"/>
    </source>
</evidence>
<accession>R4KH01</accession>
<evidence type="ECO:0000256" key="10">
    <source>
        <dbReference type="ARBA" id="ARBA00023065"/>
    </source>
</evidence>
<dbReference type="PANTHER" id="PTHR43298">
    <property type="entry name" value="MULTIDRUG RESISTANCE PROTEIN NORM-RELATED"/>
    <property type="match status" value="1"/>
</dbReference>
<sequence>MNITYSRHEIRRDIIKLAWPTIIEQVLIMMVGIVSTILVSKLGKESIAAVGMVNNLVNFSQTIFAGLSIGSTIIIARVTGESGIKNAKEVLVQSLFMSVFVGISLTFLGIVFSNEIITTFFGAADSKVISLVEIYYHIVLLGMPFVVIEMVIGGALRGIGDTRTPMYVVLFENLMNVLLSVVLIYGVNYNEVFYLNPLGVKGAAIAATTARIIGGIVIVYFLFRKKSKINLIKFGKFKINFKIIKRIIRVGIPACIENLIMNGGFLMQQILVVAMGTVEVAAFQIGGSIHSLAFLPLLGLGLTTTTTVGQSLGSKDLKKAEAYAYENIKIAIFTGLCSTMIEFFGGFLFARLYSSDLQVINTSIIVIRGFALVSSFLGVEKVGSAILRCSGDIKYVIFSSVAGLWTFRLIVAAILIRFLNLGLYGLMIGIFLDYSIRAVMYIFRIKAGRWKCLKV</sequence>
<feature type="transmembrane region" description="Helical" evidence="13">
    <location>
        <begin position="168"/>
        <end position="187"/>
    </location>
</feature>
<dbReference type="GO" id="GO:0006811">
    <property type="term" value="P:monoatomic ion transport"/>
    <property type="evidence" value="ECO:0007669"/>
    <property type="project" value="UniProtKB-KW"/>
</dbReference>
<keyword evidence="11 13" id="KW-0472">Membrane</keyword>
<dbReference type="InterPro" id="IPR050222">
    <property type="entry name" value="MATE_MdtK"/>
</dbReference>
<dbReference type="CDD" id="cd13137">
    <property type="entry name" value="MATE_NorM_like"/>
    <property type="match status" value="1"/>
</dbReference>
<dbReference type="GO" id="GO:0005886">
    <property type="term" value="C:plasma membrane"/>
    <property type="evidence" value="ECO:0007669"/>
    <property type="project" value="UniProtKB-SubCell"/>
</dbReference>
<feature type="transmembrane region" description="Helical" evidence="13">
    <location>
        <begin position="199"/>
        <end position="223"/>
    </location>
</feature>
<reference evidence="14 15" key="1">
    <citation type="submission" date="2012-01" db="EMBL/GenBank/DDBJ databases">
        <title>Complete sequence of chromosome of Clostridium pasteurianum BC1.</title>
        <authorList>
            <consortium name="US DOE Joint Genome Institute"/>
            <person name="Lucas S."/>
            <person name="Han J."/>
            <person name="Lapidus A."/>
            <person name="Cheng J.-F."/>
            <person name="Goodwin L."/>
            <person name="Pitluck S."/>
            <person name="Peters L."/>
            <person name="Mikhailova N."/>
            <person name="Teshima H."/>
            <person name="Detter J.C."/>
            <person name="Han C."/>
            <person name="Tapia R."/>
            <person name="Land M."/>
            <person name="Hauser L."/>
            <person name="Kyrpides N."/>
            <person name="Ivanova N."/>
            <person name="Pagani I."/>
            <person name="Dunn J."/>
            <person name="Taghavi S."/>
            <person name="Francis A."/>
            <person name="van der Lelie D."/>
            <person name="Woyke T."/>
        </authorList>
    </citation>
    <scope>NUCLEOTIDE SEQUENCE [LARGE SCALE GENOMIC DNA]</scope>
    <source>
        <strain evidence="14 15">BC1</strain>
    </source>
</reference>
<feature type="transmembrane region" description="Helical" evidence="13">
    <location>
        <begin position="59"/>
        <end position="78"/>
    </location>
</feature>
<dbReference type="EMBL" id="CP003261">
    <property type="protein sequence ID" value="AGK98890.1"/>
    <property type="molecule type" value="Genomic_DNA"/>
</dbReference>
<evidence type="ECO:0000256" key="7">
    <source>
        <dbReference type="ARBA" id="ARBA00022475"/>
    </source>
</evidence>
<dbReference type="Proteomes" id="UP000013523">
    <property type="component" value="Chromosome"/>
</dbReference>
<evidence type="ECO:0000256" key="9">
    <source>
        <dbReference type="ARBA" id="ARBA00022989"/>
    </source>
</evidence>
<dbReference type="Pfam" id="PF01554">
    <property type="entry name" value="MatE"/>
    <property type="match status" value="2"/>
</dbReference>
<proteinExistence type="inferred from homology"/>
<dbReference type="PANTHER" id="PTHR43298:SF2">
    <property type="entry name" value="FMN_FAD EXPORTER YEEO-RELATED"/>
    <property type="match status" value="1"/>
</dbReference>
<dbReference type="eggNOG" id="COG0534">
    <property type="taxonomic scope" value="Bacteria"/>
</dbReference>